<dbReference type="AlphaFoldDB" id="A0A1I9YKY6"/>
<dbReference type="Proteomes" id="UP000179860">
    <property type="component" value="Chromosome 1"/>
</dbReference>
<protein>
    <recommendedName>
        <fullName evidence="1">Cellulose biosynthesis protein BcsE</fullName>
    </recommendedName>
</protein>
<organism evidence="3 4">
    <name type="scientific">Paraburkholderia sprentiae WSM5005</name>
    <dbReference type="NCBI Taxonomy" id="754502"/>
    <lineage>
        <taxon>Bacteria</taxon>
        <taxon>Pseudomonadati</taxon>
        <taxon>Pseudomonadota</taxon>
        <taxon>Betaproteobacteria</taxon>
        <taxon>Burkholderiales</taxon>
        <taxon>Burkholderiaceae</taxon>
        <taxon>Paraburkholderia</taxon>
    </lineage>
</organism>
<dbReference type="KEGG" id="pspw:BJG93_07370"/>
<evidence type="ECO:0000256" key="1">
    <source>
        <dbReference type="NCBIfam" id="TIGR03369"/>
    </source>
</evidence>
<keyword evidence="4" id="KW-1185">Reference proteome</keyword>
<dbReference type="STRING" id="754502.BJG93_07370"/>
<reference evidence="3" key="2">
    <citation type="submission" date="2021-06" db="EMBL/GenBank/DDBJ databases">
        <authorList>
            <person name="Rogers T.H."/>
            <person name="Ramsay J.P."/>
            <person name="Wang P."/>
            <person name="Terpolilli J."/>
        </authorList>
    </citation>
    <scope>NUCLEOTIDE SEQUENCE [LARGE SCALE GENOMIC DNA]</scope>
    <source>
        <strain evidence="3">WSM5005</strain>
    </source>
</reference>
<name>A0A1I9YKY6_9BURK</name>
<reference evidence="3" key="1">
    <citation type="submission" date="2016-09" db="EMBL/GenBank/DDBJ databases">
        <title>The Complete Genome of Burkholderia sprentiae wsm5005.</title>
        <authorList>
            <person name="De Meyer S."/>
            <person name="Wang P."/>
            <person name="Terpolilli J."/>
        </authorList>
    </citation>
    <scope>NUCLEOTIDE SEQUENCE [LARGE SCALE GENOMIC DNA]</scope>
    <source>
        <strain evidence="3">WSM5005</strain>
    </source>
</reference>
<dbReference type="RefSeq" id="WP_034479928.1">
    <property type="nucleotide sequence ID" value="NZ_CP017561.2"/>
</dbReference>
<evidence type="ECO:0000256" key="2">
    <source>
        <dbReference type="SAM" id="MobiDB-lite"/>
    </source>
</evidence>
<proteinExistence type="predicted"/>
<sequence>MRRWLHAFAGTAAPRRTQQVGHLAIDALPDEWAALETGKLYAIYAAPRTPGVDTPGVVAPAVDTLIWESARAAQTRDVTVVLARERADVAQRLRELGFSAGAPATGWPRNLNVLAMPAVADEQAREPRADSAATHGKLFGGLRALKRFGFRARSLYFIEGAERWFDWHDAAALAHEGSMLANWCAARRITLVLLLGVDGDGDGGASLDARDAPAGTVDASRRNAFHAACAGVARMERTHGELLWHADFWRADRTLVTGEVRSLRFTGSGRLSVAPDAPTDGAARGDRLLARDEQRVVVSRAVVRGHEAWLPPHWEVCADQAAVLTACAHAQAATVVLDYVGGAQLDALCATIHALRRQAGSALKIVVAERGEVLRHQYELLVLTLGANLVLGRDLPFSRLQSLLQSLQGQLRTRPVAADYRSALSAALSDDVRGYLPVGAFCERVRVVLARSVTLHLPHVLVKLTLLPQCAHVDALKHCVPRRAGDVLSVDAAHLYVFLFACRLADADAALARIVDVPVERIADTVVHLAEQSIGAELDALDAANRRTRIADYSDMFAAVARDGAPLRSPLAASSDDAAREPAQVAAVRLARVEQALVHARAELAVDAPATQPLASGPLPSHPPRARRHAEPSAMPVRARSIE</sequence>
<dbReference type="Pfam" id="PF10995">
    <property type="entry name" value="CBP_BcsE"/>
    <property type="match status" value="1"/>
</dbReference>
<dbReference type="NCBIfam" id="TIGR03369">
    <property type="entry name" value="cellulose_bcsE"/>
    <property type="match status" value="1"/>
</dbReference>
<evidence type="ECO:0000313" key="3">
    <source>
        <dbReference type="EMBL" id="APA86969.1"/>
    </source>
</evidence>
<dbReference type="InterPro" id="IPR017745">
    <property type="entry name" value="BcsE"/>
</dbReference>
<evidence type="ECO:0000313" key="4">
    <source>
        <dbReference type="Proteomes" id="UP000179860"/>
    </source>
</evidence>
<feature type="region of interest" description="Disordered" evidence="2">
    <location>
        <begin position="608"/>
        <end position="643"/>
    </location>
</feature>
<dbReference type="EMBL" id="CP017561">
    <property type="protein sequence ID" value="APA86969.1"/>
    <property type="molecule type" value="Genomic_DNA"/>
</dbReference>
<dbReference type="GO" id="GO:0035438">
    <property type="term" value="F:cyclic-di-GMP binding"/>
    <property type="evidence" value="ECO:0007669"/>
    <property type="project" value="InterPro"/>
</dbReference>
<dbReference type="OrthoDB" id="5840260at2"/>
<gene>
    <name evidence="3" type="primary">bcsE</name>
    <name evidence="3" type="ORF">BJG93_07370</name>
</gene>
<accession>A0A1I9YKY6</accession>